<dbReference type="PANTHER" id="PTHR37477:SF1">
    <property type="entry name" value="COBALT-PRECORRIN-5A HYDROLASE"/>
    <property type="match status" value="1"/>
</dbReference>
<name>A0AAC9WEH0_9CLOT</name>
<proteinExistence type="predicted"/>
<reference evidence="4 6" key="1">
    <citation type="submission" date="2016-10" db="EMBL/GenBank/DDBJ databases">
        <title>Complete Genome Sequence of Acetogen Clostridium formicoaceticum ATCC 27076.</title>
        <authorList>
            <person name="Bao T."/>
            <person name="Cheng C."/>
            <person name="Zhao J."/>
            <person name="Yang S.-T."/>
            <person name="Wang J."/>
            <person name="Wang M."/>
        </authorList>
    </citation>
    <scope>NUCLEOTIDE SEQUENCE [LARGE SCALE GENOMIC DNA]</scope>
    <source>
        <strain evidence="4 6">ATCC 27076</strain>
    </source>
</reference>
<dbReference type="Gene3D" id="3.40.50.11220">
    <property type="match status" value="1"/>
</dbReference>
<dbReference type="Gene3D" id="3.30.420.180">
    <property type="entry name" value="CobE/GbiG C-terminal domain"/>
    <property type="match status" value="1"/>
</dbReference>
<evidence type="ECO:0000313" key="6">
    <source>
        <dbReference type="Proteomes" id="UP000177894"/>
    </source>
</evidence>
<dbReference type="EMBL" id="CP017603">
    <property type="protein sequence ID" value="AOY75467.1"/>
    <property type="molecule type" value="Genomic_DNA"/>
</dbReference>
<dbReference type="AlphaFoldDB" id="A0AAC9WEH0"/>
<dbReference type="Pfam" id="PF11761">
    <property type="entry name" value="CbiG_mid"/>
    <property type="match status" value="1"/>
</dbReference>
<evidence type="ECO:0000259" key="1">
    <source>
        <dbReference type="Pfam" id="PF01890"/>
    </source>
</evidence>
<dbReference type="Proteomes" id="UP000192478">
    <property type="component" value="Chromosome"/>
</dbReference>
<evidence type="ECO:0000313" key="4">
    <source>
        <dbReference type="EMBL" id="AOY75467.1"/>
    </source>
</evidence>
<dbReference type="InterPro" id="IPR021744">
    <property type="entry name" value="CbiG_N"/>
</dbReference>
<reference evidence="5 7" key="2">
    <citation type="submission" date="2017-03" db="EMBL/GenBank/DDBJ databases">
        <title>Complete sequence of Clostridium formicaceticum DSM 92.</title>
        <authorList>
            <person name="Poehlein A."/>
            <person name="Karl M."/>
            <person name="Bengelsdorf F.R."/>
            <person name="Duerre P."/>
            <person name="Daniel R."/>
        </authorList>
    </citation>
    <scope>NUCLEOTIDE SEQUENCE [LARGE SCALE GENOMIC DNA]</scope>
    <source>
        <strain evidence="5 7">DSM 92</strain>
    </source>
</reference>
<accession>A0AAC9WEH0</accession>
<gene>
    <name evidence="4" type="ORF">BJL90_05895</name>
    <name evidence="5" type="ORF">CLFO_00680</name>
</gene>
<dbReference type="EMBL" id="CP020559">
    <property type="protein sequence ID" value="ARE85752.1"/>
    <property type="molecule type" value="Genomic_DNA"/>
</dbReference>
<feature type="domain" description="Cobalamin synthesis G N-terminal" evidence="2">
    <location>
        <begin position="51"/>
        <end position="131"/>
    </location>
</feature>
<dbReference type="Pfam" id="PF11760">
    <property type="entry name" value="CbiG_N"/>
    <property type="match status" value="1"/>
</dbReference>
<dbReference type="Proteomes" id="UP000177894">
    <property type="component" value="Chromosome"/>
</dbReference>
<dbReference type="GO" id="GO:0009236">
    <property type="term" value="P:cobalamin biosynthetic process"/>
    <property type="evidence" value="ECO:0007669"/>
    <property type="project" value="InterPro"/>
</dbReference>
<organism evidence="5 7">
    <name type="scientific">Clostridium formicaceticum</name>
    <dbReference type="NCBI Taxonomy" id="1497"/>
    <lineage>
        <taxon>Bacteria</taxon>
        <taxon>Bacillati</taxon>
        <taxon>Bacillota</taxon>
        <taxon>Clostridia</taxon>
        <taxon>Eubacteriales</taxon>
        <taxon>Clostridiaceae</taxon>
        <taxon>Clostridium</taxon>
    </lineage>
</organism>
<feature type="domain" description="CobE/GbiG C-terminal" evidence="1">
    <location>
        <begin position="222"/>
        <end position="340"/>
    </location>
</feature>
<evidence type="ECO:0000259" key="3">
    <source>
        <dbReference type="Pfam" id="PF11761"/>
    </source>
</evidence>
<dbReference type="PANTHER" id="PTHR37477">
    <property type="entry name" value="COBALT-PRECORRIN-5A HYDROLASE"/>
    <property type="match status" value="1"/>
</dbReference>
<dbReference type="Pfam" id="PF01890">
    <property type="entry name" value="CbiG_C"/>
    <property type="match status" value="1"/>
</dbReference>
<dbReference type="NCBIfam" id="NF004466">
    <property type="entry name" value="PRK05788.1-4"/>
    <property type="match status" value="1"/>
</dbReference>
<protein>
    <submittedName>
        <fullName evidence="5">Cobalamin biosynthesis protein CbiG</fullName>
    </submittedName>
</protein>
<dbReference type="KEGG" id="cfm:BJL90_05895"/>
<sequence length="346" mass="38385">MKVAILTVTKGGRALGLRLKQLLPQSQLYVLPKFYEGEEDVHLIDPDLKTLVEKLFPIVDQLIFIMATGIVVRHIAPHLKDKRQDPGVVVIDEKGTNVISLLSGHIGGANRFTLKIAGLLGANPVITTASDVKETMAVDTLAQNLDCRITDWQLTKKITAYIVNGGKVGIYWDKPYLINLPSNYEILQKLDDFHHQTYGIYVGNRCIEPQGNNILQLYTQNLVMGVGCRRGIDATTILETIKVSLKETNKRIESVRKLVTVDVKKDEEGLLEAASTLKIPLEIIERQKIAEIERFFEASPFVKKTIGVGSVSEPCAYLGSSGGKLILRKRKNQGVTISIAEEEEGR</sequence>
<feature type="domain" description="Cobalamin biosynthesis central region" evidence="3">
    <location>
        <begin position="137"/>
        <end position="218"/>
    </location>
</feature>
<keyword evidence="6" id="KW-1185">Reference proteome</keyword>
<dbReference type="InterPro" id="IPR036518">
    <property type="entry name" value="CobE/GbiG_C_sf"/>
</dbReference>
<dbReference type="InterPro" id="IPR002750">
    <property type="entry name" value="CobE/GbiG_C"/>
</dbReference>
<dbReference type="InterPro" id="IPR052553">
    <property type="entry name" value="CbiG_hydrolase"/>
</dbReference>
<dbReference type="RefSeq" id="WP_070965270.1">
    <property type="nucleotide sequence ID" value="NZ_CP017603.1"/>
</dbReference>
<dbReference type="SUPFAM" id="SSF159664">
    <property type="entry name" value="CobE/GbiG C-terminal domain-like"/>
    <property type="match status" value="1"/>
</dbReference>
<dbReference type="SUPFAM" id="SSF159672">
    <property type="entry name" value="CbiG N-terminal domain-like"/>
    <property type="match status" value="1"/>
</dbReference>
<evidence type="ECO:0000259" key="2">
    <source>
        <dbReference type="Pfam" id="PF11760"/>
    </source>
</evidence>
<evidence type="ECO:0000313" key="5">
    <source>
        <dbReference type="EMBL" id="ARE85752.1"/>
    </source>
</evidence>
<evidence type="ECO:0000313" key="7">
    <source>
        <dbReference type="Proteomes" id="UP000192478"/>
    </source>
</evidence>
<dbReference type="InterPro" id="IPR021745">
    <property type="entry name" value="CbiG_mid"/>
</dbReference>
<dbReference type="InterPro" id="IPR038029">
    <property type="entry name" value="GbiG_N_sf"/>
</dbReference>